<dbReference type="Pfam" id="PF00041">
    <property type="entry name" value="fn3"/>
    <property type="match status" value="1"/>
</dbReference>
<dbReference type="RefSeq" id="XP_032832644.1">
    <property type="nucleotide sequence ID" value="XM_032976753.1"/>
</dbReference>
<keyword evidence="5 9" id="KW-1133">Transmembrane helix</keyword>
<organism evidence="11 12">
    <name type="scientific">Petromyzon marinus</name>
    <name type="common">Sea lamprey</name>
    <dbReference type="NCBI Taxonomy" id="7757"/>
    <lineage>
        <taxon>Eukaryota</taxon>
        <taxon>Metazoa</taxon>
        <taxon>Chordata</taxon>
        <taxon>Craniata</taxon>
        <taxon>Vertebrata</taxon>
        <taxon>Cyclostomata</taxon>
        <taxon>Hyperoartia</taxon>
        <taxon>Petromyzontiformes</taxon>
        <taxon>Petromyzontidae</taxon>
        <taxon>Petromyzon</taxon>
    </lineage>
</organism>
<evidence type="ECO:0000256" key="1">
    <source>
        <dbReference type="ARBA" id="ARBA00004167"/>
    </source>
</evidence>
<gene>
    <name evidence="12" type="primary">LOC116955599</name>
</gene>
<keyword evidence="3" id="KW-0964">Secreted</keyword>
<dbReference type="GO" id="GO:0005576">
    <property type="term" value="C:extracellular region"/>
    <property type="evidence" value="ECO:0007669"/>
    <property type="project" value="UniProtKB-SubCell"/>
</dbReference>
<dbReference type="InterPro" id="IPR052120">
    <property type="entry name" value="FNDC_type_III_4/5"/>
</dbReference>
<feature type="region of interest" description="Disordered" evidence="8">
    <location>
        <begin position="222"/>
        <end position="251"/>
    </location>
</feature>
<protein>
    <submittedName>
        <fullName evidence="12">Fibronectin type III domain-containing protein 5-like isoform X2</fullName>
    </submittedName>
</protein>
<dbReference type="AlphaFoldDB" id="A0AAJ7UAC4"/>
<dbReference type="SUPFAM" id="SSF49265">
    <property type="entry name" value="Fibronectin type III"/>
    <property type="match status" value="1"/>
</dbReference>
<dbReference type="InterPro" id="IPR036116">
    <property type="entry name" value="FN3_sf"/>
</dbReference>
<sequence>MEEEEESSCSRWFILLIALTSPAATGGLGVPSPPANVSVALLGPTTARVSWQLPDPGAVIGFTVKQQKRPGARQRFITEVNTTARSCLLWGLEAGSDYVVAVQALGRGGAASEPSPGLRFSTPLAEEDGERDNSSSRSSSSRSSSSSSEVAVAVTSSLASHGGEAGLGVGDKARYFASEGVLTITVFLLWIVMVLCLREYRTIKDSSILHHGGMVKPALGERGSAILRKPDTPIATAQPRRNSHSPRVSNV</sequence>
<evidence type="ECO:0000313" key="11">
    <source>
        <dbReference type="Proteomes" id="UP001318040"/>
    </source>
</evidence>
<comment type="subcellular location">
    <subcellularLocation>
        <location evidence="1">Membrane</location>
        <topology evidence="1">Single-pass membrane protein</topology>
    </subcellularLocation>
    <subcellularLocation>
        <location evidence="2">Secreted</location>
    </subcellularLocation>
</comment>
<feature type="compositionally biased region" description="Low complexity" evidence="8">
    <location>
        <begin position="135"/>
        <end position="148"/>
    </location>
</feature>
<keyword evidence="7" id="KW-0325">Glycoprotein</keyword>
<feature type="transmembrane region" description="Helical" evidence="9">
    <location>
        <begin position="175"/>
        <end position="197"/>
    </location>
</feature>
<evidence type="ECO:0000313" key="12">
    <source>
        <dbReference type="RefSeq" id="XP_032832644.1"/>
    </source>
</evidence>
<dbReference type="InterPro" id="IPR013783">
    <property type="entry name" value="Ig-like_fold"/>
</dbReference>
<dbReference type="SMART" id="SM00060">
    <property type="entry name" value="FN3"/>
    <property type="match status" value="1"/>
</dbReference>
<dbReference type="Proteomes" id="UP001318040">
    <property type="component" value="Chromosome 60"/>
</dbReference>
<dbReference type="CDD" id="cd00063">
    <property type="entry name" value="FN3"/>
    <property type="match status" value="1"/>
</dbReference>
<evidence type="ECO:0000256" key="6">
    <source>
        <dbReference type="ARBA" id="ARBA00023136"/>
    </source>
</evidence>
<evidence type="ECO:0000256" key="5">
    <source>
        <dbReference type="ARBA" id="ARBA00022989"/>
    </source>
</evidence>
<keyword evidence="6 9" id="KW-0472">Membrane</keyword>
<name>A0AAJ7UAC4_PETMA</name>
<evidence type="ECO:0000256" key="4">
    <source>
        <dbReference type="ARBA" id="ARBA00022692"/>
    </source>
</evidence>
<proteinExistence type="predicted"/>
<dbReference type="InterPro" id="IPR003961">
    <property type="entry name" value="FN3_dom"/>
</dbReference>
<evidence type="ECO:0000256" key="3">
    <source>
        <dbReference type="ARBA" id="ARBA00022525"/>
    </source>
</evidence>
<dbReference type="GO" id="GO:0005886">
    <property type="term" value="C:plasma membrane"/>
    <property type="evidence" value="ECO:0007669"/>
    <property type="project" value="TreeGrafter"/>
</dbReference>
<dbReference type="Gene3D" id="2.60.40.10">
    <property type="entry name" value="Immunoglobulins"/>
    <property type="match status" value="1"/>
</dbReference>
<reference evidence="12" key="1">
    <citation type="submission" date="2025-08" db="UniProtKB">
        <authorList>
            <consortium name="RefSeq"/>
        </authorList>
    </citation>
    <scope>IDENTIFICATION</scope>
    <source>
        <tissue evidence="12">Sperm</tissue>
    </source>
</reference>
<evidence type="ECO:0000256" key="2">
    <source>
        <dbReference type="ARBA" id="ARBA00004613"/>
    </source>
</evidence>
<dbReference type="PANTHER" id="PTHR14470:SF3">
    <property type="match status" value="1"/>
</dbReference>
<accession>A0AAJ7UAC4</accession>
<evidence type="ECO:0000256" key="8">
    <source>
        <dbReference type="SAM" id="MobiDB-lite"/>
    </source>
</evidence>
<keyword evidence="11" id="KW-1185">Reference proteome</keyword>
<keyword evidence="4 9" id="KW-0812">Transmembrane</keyword>
<dbReference type="PROSITE" id="PS50853">
    <property type="entry name" value="FN3"/>
    <property type="match status" value="1"/>
</dbReference>
<evidence type="ECO:0000256" key="7">
    <source>
        <dbReference type="ARBA" id="ARBA00023180"/>
    </source>
</evidence>
<dbReference type="PANTHER" id="PTHR14470">
    <property type="entry name" value="FIBRONECTIN TYPE III DOMAIN-CONTAINING PROTEIN"/>
    <property type="match status" value="1"/>
</dbReference>
<evidence type="ECO:0000259" key="10">
    <source>
        <dbReference type="PROSITE" id="PS50853"/>
    </source>
</evidence>
<feature type="domain" description="Fibronectin type-III" evidence="10">
    <location>
        <begin position="33"/>
        <end position="125"/>
    </location>
</feature>
<feature type="region of interest" description="Disordered" evidence="8">
    <location>
        <begin position="108"/>
        <end position="148"/>
    </location>
</feature>
<evidence type="ECO:0000256" key="9">
    <source>
        <dbReference type="SAM" id="Phobius"/>
    </source>
</evidence>
<feature type="transmembrane region" description="Helical" evidence="9">
    <location>
        <begin position="12"/>
        <end position="30"/>
    </location>
</feature>